<dbReference type="InterPro" id="IPR049012">
    <property type="entry name" value="Mutator_transp_dom"/>
</dbReference>
<dbReference type="CDD" id="cd06127">
    <property type="entry name" value="DEDDh"/>
    <property type="match status" value="1"/>
</dbReference>
<dbReference type="PANTHER" id="PTHR13058:SF22">
    <property type="entry name" value="EXODEOXYRIBONUCLEASE III"/>
    <property type="match status" value="1"/>
</dbReference>
<evidence type="ECO:0000256" key="1">
    <source>
        <dbReference type="ARBA" id="ARBA00001946"/>
    </source>
</evidence>
<accession>A0A6J8AKM3</accession>
<keyword evidence="6" id="KW-0460">Magnesium</keyword>
<evidence type="ECO:0000256" key="7">
    <source>
        <dbReference type="ARBA" id="ARBA00025769"/>
    </source>
</evidence>
<dbReference type="OrthoDB" id="6056408at2759"/>
<dbReference type="GO" id="GO:0046872">
    <property type="term" value="F:metal ion binding"/>
    <property type="evidence" value="ECO:0007669"/>
    <property type="project" value="UniProtKB-KW"/>
</dbReference>
<name>A0A6J8AKM3_MYTCO</name>
<evidence type="ECO:0000313" key="10">
    <source>
        <dbReference type="Proteomes" id="UP000507470"/>
    </source>
</evidence>
<keyword evidence="3" id="KW-0479">Metal-binding</keyword>
<dbReference type="GO" id="GO:0008296">
    <property type="term" value="F:3'-5'-DNA exonuclease activity"/>
    <property type="evidence" value="ECO:0007669"/>
    <property type="project" value="TreeGrafter"/>
</dbReference>
<evidence type="ECO:0000256" key="6">
    <source>
        <dbReference type="ARBA" id="ARBA00022842"/>
    </source>
</evidence>
<dbReference type="InterPro" id="IPR012337">
    <property type="entry name" value="RNaseH-like_sf"/>
</dbReference>
<dbReference type="InterPro" id="IPR013520">
    <property type="entry name" value="Ribonucl_H"/>
</dbReference>
<organism evidence="9 10">
    <name type="scientific">Mytilus coruscus</name>
    <name type="common">Sea mussel</name>
    <dbReference type="NCBI Taxonomy" id="42192"/>
    <lineage>
        <taxon>Eukaryota</taxon>
        <taxon>Metazoa</taxon>
        <taxon>Spiralia</taxon>
        <taxon>Lophotrochozoa</taxon>
        <taxon>Mollusca</taxon>
        <taxon>Bivalvia</taxon>
        <taxon>Autobranchia</taxon>
        <taxon>Pteriomorphia</taxon>
        <taxon>Mytilida</taxon>
        <taxon>Mytiloidea</taxon>
        <taxon>Mytilidae</taxon>
        <taxon>Mytilinae</taxon>
        <taxon>Mytilus</taxon>
    </lineage>
</organism>
<dbReference type="GO" id="GO:0006308">
    <property type="term" value="P:DNA catabolic process"/>
    <property type="evidence" value="ECO:0007669"/>
    <property type="project" value="TreeGrafter"/>
</dbReference>
<sequence>MPFEKKEKRKRRNNVSKSMIQYHVDRKNVRIEKEVEKCELFLSTSPDISWQDGRRIVELNLLANSLRSCKMCFIPLQLHNTESEKRQGLGSYLSVRCAECNFINIIQTNKTHANGSRGPGVFDINTKTAIGLTDSGLGARQFNKLVTTMGIPGITAKTIKRREREIKIPIYNVAKDSCLRVIEEEIECMSKSIPQEEAATPEGLKAKYDMCWQKEDPGDHIIVRQGLAPFWANTQAKLWGLKFAALFVEYVTLHQRQERNQTRMIVHTMTHLRFQKVKQALGHDVDKWSDINHSTKSVSNALYTLQKKAQGFSKDLIGYFKRCLSYAVNQNKNETEHLRQNILAIVPHFFGIHKNCGSWCRASENHKYKSLPNGKCLSGDDLYKDLCIIFKTMANNAHKLAPCSSTKEVESLHNIYGSKAPKRICYSSSEALCIRTSAFVSQKNLGYTYISEVNTKAGLSPNKVTVKHARELQTERNRQLAYSGKPDVKRRKIDHTLNKTVKQATLEKKEGDTYKTDICLQNISECMEIPYIKYKPELDKIEFFEGTVVVFDLETSSLNDDCCILQIAVKSTKSNFNTYVQPTKPISAATTAVTGLSSGGSILYYNGNPVSASIPEAAFQSFVLWLDTQSPVLLVAHNCKTFDAKRLIFNFSQYSCFKAFQECVIGFSDTLPLFKNIYSLDSYTQESLHKHLLENDYIAHNAINDVLSLESIINKSEVGGYFNL</sequence>
<reference evidence="9 10" key="1">
    <citation type="submission" date="2020-06" db="EMBL/GenBank/DDBJ databases">
        <authorList>
            <person name="Li R."/>
            <person name="Bekaert M."/>
        </authorList>
    </citation>
    <scope>NUCLEOTIDE SEQUENCE [LARGE SCALE GENOMIC DNA]</scope>
    <source>
        <strain evidence="10">wild</strain>
    </source>
</reference>
<dbReference type="Proteomes" id="UP000507470">
    <property type="component" value="Unassembled WGS sequence"/>
</dbReference>
<proteinExistence type="inferred from homology"/>
<dbReference type="GO" id="GO:0003676">
    <property type="term" value="F:nucleic acid binding"/>
    <property type="evidence" value="ECO:0007669"/>
    <property type="project" value="InterPro"/>
</dbReference>
<keyword evidence="10" id="KW-1185">Reference proteome</keyword>
<evidence type="ECO:0000256" key="5">
    <source>
        <dbReference type="ARBA" id="ARBA00022839"/>
    </source>
</evidence>
<dbReference type="PANTHER" id="PTHR13058">
    <property type="entry name" value="THREE PRIME REPAIR EXONUCLEASE 1, 2"/>
    <property type="match status" value="1"/>
</dbReference>
<dbReference type="GO" id="GO:0005737">
    <property type="term" value="C:cytoplasm"/>
    <property type="evidence" value="ECO:0007669"/>
    <property type="project" value="TreeGrafter"/>
</dbReference>
<evidence type="ECO:0000313" key="9">
    <source>
        <dbReference type="EMBL" id="CAC5369324.1"/>
    </source>
</evidence>
<comment type="similarity">
    <text evidence="7">Belongs to the exonuclease superfamily. TREX family.</text>
</comment>
<dbReference type="InterPro" id="IPR036397">
    <property type="entry name" value="RNaseH_sf"/>
</dbReference>
<protein>
    <recommendedName>
        <fullName evidence="8">Exonuclease domain-containing protein</fullName>
    </recommendedName>
</protein>
<evidence type="ECO:0000259" key="8">
    <source>
        <dbReference type="SMART" id="SM00479"/>
    </source>
</evidence>
<dbReference type="Gene3D" id="3.30.420.10">
    <property type="entry name" value="Ribonuclease H-like superfamily/Ribonuclease H"/>
    <property type="match status" value="1"/>
</dbReference>
<evidence type="ECO:0000256" key="2">
    <source>
        <dbReference type="ARBA" id="ARBA00022722"/>
    </source>
</evidence>
<feature type="domain" description="Exonuclease" evidence="8">
    <location>
        <begin position="547"/>
        <end position="722"/>
    </location>
</feature>
<evidence type="ECO:0000256" key="3">
    <source>
        <dbReference type="ARBA" id="ARBA00022723"/>
    </source>
</evidence>
<dbReference type="AlphaFoldDB" id="A0A6J8AKM3"/>
<keyword evidence="4" id="KW-0378">Hydrolase</keyword>
<dbReference type="EMBL" id="CACVKT020001585">
    <property type="protein sequence ID" value="CAC5369324.1"/>
    <property type="molecule type" value="Genomic_DNA"/>
</dbReference>
<dbReference type="SMART" id="SM00479">
    <property type="entry name" value="EXOIII"/>
    <property type="match status" value="1"/>
</dbReference>
<comment type="cofactor">
    <cofactor evidence="1">
        <name>Mg(2+)</name>
        <dbReference type="ChEBI" id="CHEBI:18420"/>
    </cofactor>
</comment>
<dbReference type="InterPro" id="IPR040393">
    <property type="entry name" value="TREX1/2"/>
</dbReference>
<dbReference type="SUPFAM" id="SSF53098">
    <property type="entry name" value="Ribonuclease H-like"/>
    <property type="match status" value="1"/>
</dbReference>
<keyword evidence="2" id="KW-0540">Nuclease</keyword>
<dbReference type="Pfam" id="PF20700">
    <property type="entry name" value="Mutator"/>
    <property type="match status" value="2"/>
</dbReference>
<evidence type="ECO:0000256" key="4">
    <source>
        <dbReference type="ARBA" id="ARBA00022801"/>
    </source>
</evidence>
<keyword evidence="5" id="KW-0269">Exonuclease</keyword>
<gene>
    <name evidence="9" type="ORF">MCOR_8548</name>
</gene>